<name>A0ABW4NE60_9SPHN</name>
<proteinExistence type="inferred from homology"/>
<dbReference type="PRINTS" id="PR01270">
    <property type="entry name" value="HDASUPER"/>
</dbReference>
<comment type="caution">
    <text evidence="7">The sequence shown here is derived from an EMBL/GenBank/DDBJ whole genome shotgun (WGS) entry which is preliminary data.</text>
</comment>
<organism evidence="7 8">
    <name type="scientific">Sphingomonas floccifaciens</name>
    <dbReference type="NCBI Taxonomy" id="1844115"/>
    <lineage>
        <taxon>Bacteria</taxon>
        <taxon>Pseudomonadati</taxon>
        <taxon>Pseudomonadota</taxon>
        <taxon>Alphaproteobacteria</taxon>
        <taxon>Sphingomonadales</taxon>
        <taxon>Sphingomonadaceae</taxon>
        <taxon>Sphingomonas</taxon>
    </lineage>
</organism>
<dbReference type="SUPFAM" id="SSF52768">
    <property type="entry name" value="Arginase/deacetylase"/>
    <property type="match status" value="1"/>
</dbReference>
<dbReference type="EMBL" id="JBHUFC010000003">
    <property type="protein sequence ID" value="MFD1787809.1"/>
    <property type="molecule type" value="Genomic_DNA"/>
</dbReference>
<gene>
    <name evidence="7" type="ORF">ACFSC3_09500</name>
</gene>
<dbReference type="CDD" id="cd10001">
    <property type="entry name" value="HDAC_classII_APAH"/>
    <property type="match status" value="1"/>
</dbReference>
<dbReference type="Gene3D" id="3.40.800.20">
    <property type="entry name" value="Histone deacetylase domain"/>
    <property type="match status" value="1"/>
</dbReference>
<feature type="domain" description="Histone deacetylase" evidence="6">
    <location>
        <begin position="29"/>
        <end position="331"/>
    </location>
</feature>
<comment type="cofactor">
    <cofactor evidence="1">
        <name>Zn(2+)</name>
        <dbReference type="ChEBI" id="CHEBI:29105"/>
    </cofactor>
</comment>
<dbReference type="InterPro" id="IPR000286">
    <property type="entry name" value="HDACs"/>
</dbReference>
<evidence type="ECO:0000313" key="7">
    <source>
        <dbReference type="EMBL" id="MFD1787809.1"/>
    </source>
</evidence>
<dbReference type="InterPro" id="IPR037138">
    <property type="entry name" value="His_deacetylse_dom_sf"/>
</dbReference>
<keyword evidence="5" id="KW-0862">Zinc</keyword>
<keyword evidence="3" id="KW-0479">Metal-binding</keyword>
<comment type="similarity">
    <text evidence="2">Belongs to the histone deacetylase family.</text>
</comment>
<reference evidence="8" key="1">
    <citation type="journal article" date="2019" name="Int. J. Syst. Evol. Microbiol.">
        <title>The Global Catalogue of Microorganisms (GCM) 10K type strain sequencing project: providing services to taxonomists for standard genome sequencing and annotation.</title>
        <authorList>
            <consortium name="The Broad Institute Genomics Platform"/>
            <consortium name="The Broad Institute Genome Sequencing Center for Infectious Disease"/>
            <person name="Wu L."/>
            <person name="Ma J."/>
        </authorList>
    </citation>
    <scope>NUCLEOTIDE SEQUENCE [LARGE SCALE GENOMIC DNA]</scope>
    <source>
        <strain evidence="8">Q85</strain>
    </source>
</reference>
<evidence type="ECO:0000256" key="3">
    <source>
        <dbReference type="ARBA" id="ARBA00022723"/>
    </source>
</evidence>
<keyword evidence="8" id="KW-1185">Reference proteome</keyword>
<evidence type="ECO:0000256" key="4">
    <source>
        <dbReference type="ARBA" id="ARBA00022801"/>
    </source>
</evidence>
<sequence length="333" mass="35637">MRLFFDPRQRAHAPAREFHNGGWTPYAEVPERVDAILAALGPVEAPADAGEAPILRVHDAGYIDFLKTAYDRWVAAGRAGDVIAYAWPVVRRRDVRLDRIDALAGRYTMDAVTPLTADTWTSAYWNAQTALAATGAVLAGGKAFALCRPPGHHAGADYAGGYCHLNTAAIAAQAARDAGCARVAILDIDYHHGNGTQDIFWDRGDVFYASLHADPATDFPFYWGHTDEVGEAAGEGTTLNLPLPQGTRLEGFRRAQGQALEAIARFAPDLLVVSFGADTWEGDPISKFALTTADYAVLARDIAACGWPVVTLMEGGYAVDALGANVASFLSGF</sequence>
<evidence type="ECO:0000313" key="8">
    <source>
        <dbReference type="Proteomes" id="UP001597283"/>
    </source>
</evidence>
<dbReference type="PANTHER" id="PTHR10625">
    <property type="entry name" value="HISTONE DEACETYLASE HDAC1-RELATED"/>
    <property type="match status" value="1"/>
</dbReference>
<dbReference type="InterPro" id="IPR023801">
    <property type="entry name" value="His_deacetylse_dom"/>
</dbReference>
<protein>
    <submittedName>
        <fullName evidence="7">Histone deacetylase family protein</fullName>
    </submittedName>
</protein>
<evidence type="ECO:0000256" key="5">
    <source>
        <dbReference type="ARBA" id="ARBA00022833"/>
    </source>
</evidence>
<keyword evidence="4" id="KW-0378">Hydrolase</keyword>
<dbReference type="Proteomes" id="UP001597283">
    <property type="component" value="Unassembled WGS sequence"/>
</dbReference>
<accession>A0ABW4NE60</accession>
<evidence type="ECO:0000259" key="6">
    <source>
        <dbReference type="Pfam" id="PF00850"/>
    </source>
</evidence>
<evidence type="ECO:0000256" key="2">
    <source>
        <dbReference type="ARBA" id="ARBA00005947"/>
    </source>
</evidence>
<dbReference type="Pfam" id="PF00850">
    <property type="entry name" value="Hist_deacetyl"/>
    <property type="match status" value="1"/>
</dbReference>
<dbReference type="InterPro" id="IPR023696">
    <property type="entry name" value="Ureohydrolase_dom_sf"/>
</dbReference>
<evidence type="ECO:0000256" key="1">
    <source>
        <dbReference type="ARBA" id="ARBA00001947"/>
    </source>
</evidence>
<dbReference type="PANTHER" id="PTHR10625:SF17">
    <property type="entry name" value="HISTONE DEACETYLASE 8"/>
    <property type="match status" value="1"/>
</dbReference>
<dbReference type="RefSeq" id="WP_380940171.1">
    <property type="nucleotide sequence ID" value="NZ_JBHUFC010000003.1"/>
</dbReference>